<protein>
    <submittedName>
        <fullName evidence="1">Uncharacterized protein</fullName>
    </submittedName>
</protein>
<name>X1J1Z3_9ZZZZ</name>
<dbReference type="EMBL" id="BARU01041415">
    <property type="protein sequence ID" value="GAH87972.1"/>
    <property type="molecule type" value="Genomic_DNA"/>
</dbReference>
<accession>X1J1Z3</accession>
<comment type="caution">
    <text evidence="1">The sequence shown here is derived from an EMBL/GenBank/DDBJ whole genome shotgun (WGS) entry which is preliminary data.</text>
</comment>
<gene>
    <name evidence="1" type="ORF">S03H2_63861</name>
</gene>
<sequence length="65" mass="6777">MGIGDIVILLKNSGKPIAVLNLSYTVAKTLSIKLGGLISQLEDSTGNTIMTTDDIKESLSKGGNK</sequence>
<reference evidence="1" key="1">
    <citation type="journal article" date="2014" name="Front. Microbiol.">
        <title>High frequency of phylogenetically diverse reductive dehalogenase-homologous genes in deep subseafloor sedimentary metagenomes.</title>
        <authorList>
            <person name="Kawai M."/>
            <person name="Futagami T."/>
            <person name="Toyoda A."/>
            <person name="Takaki Y."/>
            <person name="Nishi S."/>
            <person name="Hori S."/>
            <person name="Arai W."/>
            <person name="Tsubouchi T."/>
            <person name="Morono Y."/>
            <person name="Uchiyama I."/>
            <person name="Ito T."/>
            <person name="Fujiyama A."/>
            <person name="Inagaki F."/>
            <person name="Takami H."/>
        </authorList>
    </citation>
    <scope>NUCLEOTIDE SEQUENCE</scope>
    <source>
        <strain evidence="1">Expedition CK06-06</strain>
    </source>
</reference>
<proteinExistence type="predicted"/>
<dbReference type="AlphaFoldDB" id="X1J1Z3"/>
<organism evidence="1">
    <name type="scientific">marine sediment metagenome</name>
    <dbReference type="NCBI Taxonomy" id="412755"/>
    <lineage>
        <taxon>unclassified sequences</taxon>
        <taxon>metagenomes</taxon>
        <taxon>ecological metagenomes</taxon>
    </lineage>
</organism>
<evidence type="ECO:0000313" key="1">
    <source>
        <dbReference type="EMBL" id="GAH87972.1"/>
    </source>
</evidence>